<evidence type="ECO:0000256" key="4">
    <source>
        <dbReference type="ARBA" id="ARBA00022695"/>
    </source>
</evidence>
<dbReference type="STRING" id="1286171.EAL2_c01950"/>
<dbReference type="EC" id="2.7.7.7" evidence="1"/>
<dbReference type="InterPro" id="IPR015199">
    <property type="entry name" value="DNA_pol_III_delta_C"/>
</dbReference>
<reference evidence="9 10" key="1">
    <citation type="journal article" date="2014" name="Genome Announc.">
        <title>Complete Genome Sequence of Amino Acid-Utilizing Eubacterium acidaminophilum al-2 (DSM 3953).</title>
        <authorList>
            <person name="Poehlein A."/>
            <person name="Andreesen J.R."/>
            <person name="Daniel R."/>
        </authorList>
    </citation>
    <scope>NUCLEOTIDE SEQUENCE [LARGE SCALE GENOMIC DNA]</scope>
    <source>
        <strain evidence="9 10">DSM 3953</strain>
    </source>
</reference>
<dbReference type="Pfam" id="PF13177">
    <property type="entry name" value="DNA_pol3_delta2"/>
    <property type="match status" value="1"/>
</dbReference>
<organism evidence="9 10">
    <name type="scientific">Peptoclostridium acidaminophilum DSM 3953</name>
    <dbReference type="NCBI Taxonomy" id="1286171"/>
    <lineage>
        <taxon>Bacteria</taxon>
        <taxon>Bacillati</taxon>
        <taxon>Bacillota</taxon>
        <taxon>Clostridia</taxon>
        <taxon>Peptostreptococcales</taxon>
        <taxon>Peptoclostridiaceae</taxon>
        <taxon>Peptoclostridium</taxon>
    </lineage>
</organism>
<keyword evidence="5" id="KW-0235">DNA replication</keyword>
<evidence type="ECO:0000313" key="9">
    <source>
        <dbReference type="EMBL" id="AHM55528.1"/>
    </source>
</evidence>
<evidence type="ECO:0000313" key="10">
    <source>
        <dbReference type="Proteomes" id="UP000019591"/>
    </source>
</evidence>
<dbReference type="Proteomes" id="UP000019591">
    <property type="component" value="Chromosome"/>
</dbReference>
<dbReference type="KEGG" id="eac:EAL2_c01950"/>
<dbReference type="eggNOG" id="COG0470">
    <property type="taxonomic scope" value="Bacteria"/>
</dbReference>
<evidence type="ECO:0000256" key="6">
    <source>
        <dbReference type="ARBA" id="ARBA00022932"/>
    </source>
</evidence>
<proteinExistence type="predicted"/>
<dbReference type="InterPro" id="IPR027417">
    <property type="entry name" value="P-loop_NTPase"/>
</dbReference>
<protein>
    <recommendedName>
        <fullName evidence="2">DNA polymerase III subunit delta'</fullName>
        <ecNumber evidence="1">2.7.7.7</ecNumber>
    </recommendedName>
</protein>
<dbReference type="OrthoDB" id="9810148at2"/>
<gene>
    <name evidence="9" type="primary">holB</name>
    <name evidence="9" type="ORF">EAL2_c01950</name>
</gene>
<dbReference type="PANTHER" id="PTHR11669">
    <property type="entry name" value="REPLICATION FACTOR C / DNA POLYMERASE III GAMMA-TAU SUBUNIT"/>
    <property type="match status" value="1"/>
</dbReference>
<evidence type="ECO:0000259" key="8">
    <source>
        <dbReference type="SMART" id="SM00382"/>
    </source>
</evidence>
<dbReference type="InterPro" id="IPR050238">
    <property type="entry name" value="DNA_Rep/Repair_Clamp_Loader"/>
</dbReference>
<dbReference type="SUPFAM" id="SSF52540">
    <property type="entry name" value="P-loop containing nucleoside triphosphate hydrolases"/>
    <property type="match status" value="1"/>
</dbReference>
<dbReference type="GO" id="GO:0009360">
    <property type="term" value="C:DNA polymerase III complex"/>
    <property type="evidence" value="ECO:0007669"/>
    <property type="project" value="InterPro"/>
</dbReference>
<comment type="catalytic activity">
    <reaction evidence="7">
        <text>DNA(n) + a 2'-deoxyribonucleoside 5'-triphosphate = DNA(n+1) + diphosphate</text>
        <dbReference type="Rhea" id="RHEA:22508"/>
        <dbReference type="Rhea" id="RHEA-COMP:17339"/>
        <dbReference type="Rhea" id="RHEA-COMP:17340"/>
        <dbReference type="ChEBI" id="CHEBI:33019"/>
        <dbReference type="ChEBI" id="CHEBI:61560"/>
        <dbReference type="ChEBI" id="CHEBI:173112"/>
        <dbReference type="EC" id="2.7.7.7"/>
    </reaction>
</comment>
<name>W8TCJ2_PEPAC</name>
<dbReference type="Gene3D" id="3.40.50.300">
    <property type="entry name" value="P-loop containing nucleotide triphosphate hydrolases"/>
    <property type="match status" value="1"/>
</dbReference>
<dbReference type="CDD" id="cd00009">
    <property type="entry name" value="AAA"/>
    <property type="match status" value="1"/>
</dbReference>
<dbReference type="AlphaFoldDB" id="W8TCJ2"/>
<accession>W8TCJ2</accession>
<dbReference type="Gene3D" id="1.20.272.10">
    <property type="match status" value="1"/>
</dbReference>
<dbReference type="EMBL" id="CP007452">
    <property type="protein sequence ID" value="AHM55528.1"/>
    <property type="molecule type" value="Genomic_DNA"/>
</dbReference>
<dbReference type="Pfam" id="PF09115">
    <property type="entry name" value="DNApol3-delta_C"/>
    <property type="match status" value="1"/>
</dbReference>
<evidence type="ECO:0000256" key="2">
    <source>
        <dbReference type="ARBA" id="ARBA00014363"/>
    </source>
</evidence>
<dbReference type="RefSeq" id="WP_025434572.1">
    <property type="nucleotide sequence ID" value="NZ_CP007452.1"/>
</dbReference>
<dbReference type="GO" id="GO:0006261">
    <property type="term" value="P:DNA-templated DNA replication"/>
    <property type="evidence" value="ECO:0007669"/>
    <property type="project" value="TreeGrafter"/>
</dbReference>
<evidence type="ECO:0000256" key="1">
    <source>
        <dbReference type="ARBA" id="ARBA00012417"/>
    </source>
</evidence>
<feature type="domain" description="AAA+ ATPase" evidence="8">
    <location>
        <begin position="25"/>
        <end position="148"/>
    </location>
</feature>
<dbReference type="InterPro" id="IPR003593">
    <property type="entry name" value="AAA+_ATPase"/>
</dbReference>
<keyword evidence="6" id="KW-0239">DNA-directed DNA polymerase</keyword>
<evidence type="ECO:0000256" key="5">
    <source>
        <dbReference type="ARBA" id="ARBA00022705"/>
    </source>
</evidence>
<keyword evidence="10" id="KW-1185">Reference proteome</keyword>
<dbReference type="HOGENOM" id="CLU_006229_4_5_9"/>
<dbReference type="GO" id="GO:0003887">
    <property type="term" value="F:DNA-directed DNA polymerase activity"/>
    <property type="evidence" value="ECO:0007669"/>
    <property type="project" value="UniProtKB-KW"/>
</dbReference>
<dbReference type="PATRIC" id="fig|1286171.3.peg.161"/>
<evidence type="ECO:0000256" key="7">
    <source>
        <dbReference type="ARBA" id="ARBA00049244"/>
    </source>
</evidence>
<sequence length="313" mass="35431">MSFDTILGQETAKRFIINSVEKGRISHAYLFEGPSGIGKKTFALEYARLLLEGKEPGNSPDFCMLEPDGASFKIAQIRSLCQDILIRPYGKRKVYLLDEADKMTIQAQNSLLKSLEEPPEYAVIILLCKNSSVLLPTVASRCELVRFFPLSQKQVQGYLVESKQLSCERAHAIAAFSNGILSRALNLIESQEFSDFREKTERLIETLLAGNTVNIFSLSSFFESNKDGADEILDIIATYFRDMALIKMDCDKDFIINLDRRDFIDSVGDKFSTGQILRIIEELDNCKKRLRSNCNLAISVQAMLLNIQEVIRW</sequence>
<dbReference type="PANTHER" id="PTHR11669:SF8">
    <property type="entry name" value="DNA POLYMERASE III SUBUNIT DELTA"/>
    <property type="match status" value="1"/>
</dbReference>
<keyword evidence="3 9" id="KW-0808">Transferase</keyword>
<keyword evidence="4 9" id="KW-0548">Nucleotidyltransferase</keyword>
<dbReference type="GO" id="GO:0003677">
    <property type="term" value="F:DNA binding"/>
    <property type="evidence" value="ECO:0007669"/>
    <property type="project" value="InterPro"/>
</dbReference>
<dbReference type="SMART" id="SM00382">
    <property type="entry name" value="AAA"/>
    <property type="match status" value="1"/>
</dbReference>
<evidence type="ECO:0000256" key="3">
    <source>
        <dbReference type="ARBA" id="ARBA00022679"/>
    </source>
</evidence>